<evidence type="ECO:0000259" key="2">
    <source>
        <dbReference type="Pfam" id="PF03732"/>
    </source>
</evidence>
<feature type="domain" description="Retrotransposon gag" evidence="2">
    <location>
        <begin position="7"/>
        <end position="77"/>
    </location>
</feature>
<feature type="compositionally biased region" description="Low complexity" evidence="1">
    <location>
        <begin position="121"/>
        <end position="135"/>
    </location>
</feature>
<reference evidence="4" key="2">
    <citation type="submission" date="2025-08" db="UniProtKB">
        <authorList>
            <consortium name="RefSeq"/>
        </authorList>
    </citation>
    <scope>IDENTIFICATION</scope>
    <source>
        <tissue evidence="4">Leaf</tissue>
    </source>
</reference>
<protein>
    <submittedName>
        <fullName evidence="4">Uncharacterized protein LOC104214564</fullName>
    </submittedName>
</protein>
<sequence>MPVGTTPITWQQFSVLFLEMYVMYSRKEELCRHFERLRQDNMTVTLYEMRFFELAHHAIWLAPIHRERIKRFIDGLTFQLQALMTRERVSGATFDEVVDIARDRVGPQHAQTAHPVHRGASSSHGSHSSQQGHSSPSALPAQRPSSGYPGARGPFSPHRQWPVEVRPVLSEEEKKRFERFKKYFSPTFSDAVPEDAQGILD</sequence>
<keyword evidence="3" id="KW-1185">Reference proteome</keyword>
<dbReference type="Pfam" id="PF03732">
    <property type="entry name" value="Retrotrans_gag"/>
    <property type="match status" value="1"/>
</dbReference>
<organism evidence="3 4">
    <name type="scientific">Nicotiana sylvestris</name>
    <name type="common">Wood tobacco</name>
    <name type="synonym">South American tobacco</name>
    <dbReference type="NCBI Taxonomy" id="4096"/>
    <lineage>
        <taxon>Eukaryota</taxon>
        <taxon>Viridiplantae</taxon>
        <taxon>Streptophyta</taxon>
        <taxon>Embryophyta</taxon>
        <taxon>Tracheophyta</taxon>
        <taxon>Spermatophyta</taxon>
        <taxon>Magnoliopsida</taxon>
        <taxon>eudicotyledons</taxon>
        <taxon>Gunneridae</taxon>
        <taxon>Pentapetalae</taxon>
        <taxon>asterids</taxon>
        <taxon>lamiids</taxon>
        <taxon>Solanales</taxon>
        <taxon>Solanaceae</taxon>
        <taxon>Nicotianoideae</taxon>
        <taxon>Nicotianeae</taxon>
        <taxon>Nicotiana</taxon>
    </lineage>
</organism>
<dbReference type="Proteomes" id="UP000189701">
    <property type="component" value="Unplaced"/>
</dbReference>
<dbReference type="OrthoDB" id="1243425at2759"/>
<dbReference type="InterPro" id="IPR005162">
    <property type="entry name" value="Retrotrans_gag_dom"/>
</dbReference>
<dbReference type="RefSeq" id="XP_009762553.1">
    <property type="nucleotide sequence ID" value="XM_009764251.1"/>
</dbReference>
<feature type="region of interest" description="Disordered" evidence="1">
    <location>
        <begin position="106"/>
        <end position="168"/>
    </location>
</feature>
<accession>A0A1U7V852</accession>
<name>A0A1U7V852_NICSY</name>
<proteinExistence type="predicted"/>
<dbReference type="AlphaFoldDB" id="A0A1U7V852"/>
<gene>
    <name evidence="4" type="primary">LOC104214564</name>
</gene>
<evidence type="ECO:0000313" key="4">
    <source>
        <dbReference type="RefSeq" id="XP_009762553.1"/>
    </source>
</evidence>
<evidence type="ECO:0000313" key="3">
    <source>
        <dbReference type="Proteomes" id="UP000189701"/>
    </source>
</evidence>
<evidence type="ECO:0000256" key="1">
    <source>
        <dbReference type="SAM" id="MobiDB-lite"/>
    </source>
</evidence>
<reference evidence="3" key="1">
    <citation type="journal article" date="2013" name="Genome Biol.">
        <title>Reference genomes and transcriptomes of Nicotiana sylvestris and Nicotiana tomentosiformis.</title>
        <authorList>
            <person name="Sierro N."/>
            <person name="Battey J.N."/>
            <person name="Ouadi S."/>
            <person name="Bovet L."/>
            <person name="Goepfert S."/>
            <person name="Bakaher N."/>
            <person name="Peitsch M.C."/>
            <person name="Ivanov N.V."/>
        </authorList>
    </citation>
    <scope>NUCLEOTIDE SEQUENCE [LARGE SCALE GENOMIC DNA]</scope>
</reference>